<dbReference type="InterPro" id="IPR006805">
    <property type="entry name" value="Anth_synth_I_N"/>
</dbReference>
<evidence type="ECO:0000259" key="7">
    <source>
        <dbReference type="Pfam" id="PF04715"/>
    </source>
</evidence>
<evidence type="ECO:0000313" key="9">
    <source>
        <dbReference type="Proteomes" id="UP000024332"/>
    </source>
</evidence>
<evidence type="ECO:0000256" key="2">
    <source>
        <dbReference type="ARBA" id="ARBA00009562"/>
    </source>
</evidence>
<protein>
    <recommendedName>
        <fullName evidence="3">anthranilate synthase</fullName>
        <ecNumber evidence="3">4.1.3.27</ecNumber>
    </recommendedName>
</protein>
<dbReference type="GO" id="GO:0004049">
    <property type="term" value="F:anthranilate synthase activity"/>
    <property type="evidence" value="ECO:0007669"/>
    <property type="project" value="UniProtKB-EC"/>
</dbReference>
<organism evidence="8 9">
    <name type="scientific">Candidatus Acidianus copahuensis</name>
    <dbReference type="NCBI Taxonomy" id="1160895"/>
    <lineage>
        <taxon>Archaea</taxon>
        <taxon>Thermoproteota</taxon>
        <taxon>Thermoprotei</taxon>
        <taxon>Sulfolobales</taxon>
        <taxon>Sulfolobaceae</taxon>
        <taxon>Acidianus</taxon>
    </lineage>
</organism>
<dbReference type="PRINTS" id="PR00095">
    <property type="entry name" value="ANTSNTHASEI"/>
</dbReference>
<evidence type="ECO:0000313" key="8">
    <source>
        <dbReference type="EMBL" id="EZQ06843.1"/>
    </source>
</evidence>
<keyword evidence="8" id="KW-0456">Lyase</keyword>
<dbReference type="Proteomes" id="UP000024332">
    <property type="component" value="Unassembled WGS sequence"/>
</dbReference>
<dbReference type="UniPathway" id="UPA00035">
    <property type="reaction ID" value="UER00040"/>
</dbReference>
<dbReference type="GO" id="GO:0000162">
    <property type="term" value="P:L-tryptophan biosynthetic process"/>
    <property type="evidence" value="ECO:0007669"/>
    <property type="project" value="UniProtKB-UniPathway"/>
</dbReference>
<dbReference type="PANTHER" id="PTHR11236:SF9">
    <property type="entry name" value="ANTHRANILATE SYNTHASE COMPONENT 1"/>
    <property type="match status" value="1"/>
</dbReference>
<dbReference type="InterPro" id="IPR005801">
    <property type="entry name" value="ADC_synthase"/>
</dbReference>
<feature type="domain" description="Anthranilate synthase component I N-terminal" evidence="7">
    <location>
        <begin position="69"/>
        <end position="130"/>
    </location>
</feature>
<name>A0A031LMK5_9CREN</name>
<evidence type="ECO:0000256" key="1">
    <source>
        <dbReference type="ARBA" id="ARBA00004873"/>
    </source>
</evidence>
<sequence>MTKVFPITSFPQPYEVFRCVKQEEKFSAMLESVAGPQNKARYSVIAWGHRDYINSGGGDIAEYLYGAIERSKGVDLPMFDAYVGYISYDAVRYWENIKDVVPQAEKWPNGEFFLPNNMIIYDHNGGKVYVNGEIPKGNCKEISMEFKLYDESMGKEEYKKSVEEILEYIRSGYAFQVVLSRFYRYEIKGDPMSLYVNLRKINPSPYMFYLKFDKRELIGSSPELLYSVQKGVVESYPIAGTRPRGKDQEEDFQLEQDLLSSEKERAEHLMLVDLARNDVGKVCSPGTVKVPDLMYIEKYSHVQHMVSRVVGTLKRNFSTVDVLKSTFPAGTVSGAPKPISMNIIETLEPYKRGPYAGAVGFISNSSAEFAIAIRSAFLNDELARIQAGAGIVYDSIPEMEYYETEHKMKALKVAMGV</sequence>
<dbReference type="PANTHER" id="PTHR11236">
    <property type="entry name" value="AMINOBENZOATE/ANTHRANILATE SYNTHASE"/>
    <property type="match status" value="1"/>
</dbReference>
<dbReference type="EMBL" id="JFZT01000039">
    <property type="protein sequence ID" value="EZQ06843.1"/>
    <property type="molecule type" value="Genomic_DNA"/>
</dbReference>
<keyword evidence="4" id="KW-0057">Aromatic amino acid biosynthesis</keyword>
<dbReference type="RefSeq" id="WP_048099375.1">
    <property type="nucleotide sequence ID" value="NZ_JFZT01000039.1"/>
</dbReference>
<dbReference type="Gene3D" id="3.60.120.10">
    <property type="entry name" value="Anthranilate synthase"/>
    <property type="match status" value="1"/>
</dbReference>
<feature type="domain" description="Chorismate-utilising enzyme C-terminal" evidence="6">
    <location>
        <begin position="155"/>
        <end position="407"/>
    </location>
</feature>
<dbReference type="InterPro" id="IPR015890">
    <property type="entry name" value="Chorismate_C"/>
</dbReference>
<dbReference type="SUPFAM" id="SSF56322">
    <property type="entry name" value="ADC synthase"/>
    <property type="match status" value="1"/>
</dbReference>
<dbReference type="Pfam" id="PF00425">
    <property type="entry name" value="Chorismate_bind"/>
    <property type="match status" value="1"/>
</dbReference>
<gene>
    <name evidence="8" type="ORF">CM19_05580</name>
</gene>
<comment type="similarity">
    <text evidence="2">Belongs to the anthranilate synthase component I family.</text>
</comment>
<dbReference type="EC" id="4.1.3.27" evidence="3"/>
<comment type="caution">
    <text evidence="8">The sequence shown here is derived from an EMBL/GenBank/DDBJ whole genome shotgun (WGS) entry which is preliminary data.</text>
</comment>
<keyword evidence="4" id="KW-0028">Amino-acid biosynthesis</keyword>
<dbReference type="STRING" id="1160895.CM19_05580"/>
<comment type="catalytic activity">
    <reaction evidence="5">
        <text>chorismate + L-glutamine = anthranilate + pyruvate + L-glutamate + H(+)</text>
        <dbReference type="Rhea" id="RHEA:21732"/>
        <dbReference type="ChEBI" id="CHEBI:15361"/>
        <dbReference type="ChEBI" id="CHEBI:15378"/>
        <dbReference type="ChEBI" id="CHEBI:16567"/>
        <dbReference type="ChEBI" id="CHEBI:29748"/>
        <dbReference type="ChEBI" id="CHEBI:29985"/>
        <dbReference type="ChEBI" id="CHEBI:58359"/>
        <dbReference type="EC" id="4.1.3.27"/>
    </reaction>
</comment>
<reference evidence="8 9" key="1">
    <citation type="submission" date="2014-03" db="EMBL/GenBank/DDBJ databases">
        <title>Draft genome sequence of the novel thermoacidophilic archaea Acidianus copahuensis ALE1 strain, isolated from Copahue volcanic area in Neuquen Argentina.</title>
        <authorList>
            <person name="Urbieta M.S."/>
            <person name="Rascovan N."/>
            <person name="Castro C."/>
            <person name="Revale S."/>
            <person name="Giaveno M.A."/>
            <person name="Vazquez M.P."/>
            <person name="Donati E.R."/>
        </authorList>
    </citation>
    <scope>NUCLEOTIDE SEQUENCE [LARGE SCALE GENOMIC DNA]</scope>
    <source>
        <strain evidence="8 9">ALE1</strain>
    </source>
</reference>
<accession>A0A031LMK5</accession>
<dbReference type="AlphaFoldDB" id="A0A031LMK5"/>
<dbReference type="OrthoDB" id="25514at2157"/>
<evidence type="ECO:0000256" key="4">
    <source>
        <dbReference type="ARBA" id="ARBA00022822"/>
    </source>
</evidence>
<evidence type="ECO:0000256" key="5">
    <source>
        <dbReference type="ARBA" id="ARBA00047683"/>
    </source>
</evidence>
<keyword evidence="4" id="KW-0822">Tryptophan biosynthesis</keyword>
<comment type="pathway">
    <text evidence="1">Amino-acid biosynthesis; L-tryptophan biosynthesis; L-tryptophan from chorismate: step 1/5.</text>
</comment>
<proteinExistence type="inferred from homology"/>
<evidence type="ECO:0000259" key="6">
    <source>
        <dbReference type="Pfam" id="PF00425"/>
    </source>
</evidence>
<dbReference type="NCBIfam" id="NF010089">
    <property type="entry name" value="PRK13574.1"/>
    <property type="match status" value="1"/>
</dbReference>
<evidence type="ECO:0000256" key="3">
    <source>
        <dbReference type="ARBA" id="ARBA00012266"/>
    </source>
</evidence>
<dbReference type="Pfam" id="PF04715">
    <property type="entry name" value="Anth_synt_I_N"/>
    <property type="match status" value="1"/>
</dbReference>
<dbReference type="InterPro" id="IPR019999">
    <property type="entry name" value="Anth_synth_I-like"/>
</dbReference>
<keyword evidence="9" id="KW-1185">Reference proteome</keyword>